<evidence type="ECO:0000313" key="6">
    <source>
        <dbReference type="EMBL" id="GED00163.1"/>
    </source>
</evidence>
<dbReference type="Gene3D" id="1.10.10.10">
    <property type="entry name" value="Winged helix-like DNA-binding domain superfamily/Winged helix DNA-binding domain"/>
    <property type="match status" value="1"/>
</dbReference>
<feature type="region of interest" description="Disordered" evidence="4">
    <location>
        <begin position="1"/>
        <end position="43"/>
    </location>
</feature>
<dbReference type="GO" id="GO:0003677">
    <property type="term" value="F:DNA binding"/>
    <property type="evidence" value="ECO:0007669"/>
    <property type="project" value="UniProtKB-KW"/>
</dbReference>
<organism evidence="6 7">
    <name type="scientific">Kocuria varians</name>
    <name type="common">Micrococcus varians</name>
    <dbReference type="NCBI Taxonomy" id="1272"/>
    <lineage>
        <taxon>Bacteria</taxon>
        <taxon>Bacillati</taxon>
        <taxon>Actinomycetota</taxon>
        <taxon>Actinomycetes</taxon>
        <taxon>Micrococcales</taxon>
        <taxon>Micrococcaceae</taxon>
        <taxon>Kocuria</taxon>
    </lineage>
</organism>
<feature type="domain" description="HTH gntR-type" evidence="5">
    <location>
        <begin position="42"/>
        <end position="109"/>
    </location>
</feature>
<dbReference type="PANTHER" id="PTHR43537">
    <property type="entry name" value="TRANSCRIPTIONAL REGULATOR, GNTR FAMILY"/>
    <property type="match status" value="1"/>
</dbReference>
<protein>
    <submittedName>
        <fullName evidence="6">GntR family transcriptional regulator</fullName>
    </submittedName>
</protein>
<dbReference type="Pfam" id="PF07729">
    <property type="entry name" value="FCD"/>
    <property type="match status" value="1"/>
</dbReference>
<evidence type="ECO:0000256" key="4">
    <source>
        <dbReference type="SAM" id="MobiDB-lite"/>
    </source>
</evidence>
<dbReference type="AlphaFoldDB" id="A0A4Y4D755"/>
<accession>A0A4Y4D755</accession>
<evidence type="ECO:0000259" key="5">
    <source>
        <dbReference type="PROSITE" id="PS50949"/>
    </source>
</evidence>
<dbReference type="Pfam" id="PF00392">
    <property type="entry name" value="GntR"/>
    <property type="match status" value="1"/>
</dbReference>
<comment type="caution">
    <text evidence="6">The sequence shown here is derived from an EMBL/GenBank/DDBJ whole genome shotgun (WGS) entry which is preliminary data.</text>
</comment>
<keyword evidence="2" id="KW-0238">DNA-binding</keyword>
<dbReference type="InterPro" id="IPR036388">
    <property type="entry name" value="WH-like_DNA-bd_sf"/>
</dbReference>
<dbReference type="Gene3D" id="1.20.120.530">
    <property type="entry name" value="GntR ligand-binding domain-like"/>
    <property type="match status" value="1"/>
</dbReference>
<dbReference type="EMBL" id="BJNW01000025">
    <property type="protein sequence ID" value="GED00163.1"/>
    <property type="molecule type" value="Genomic_DNA"/>
</dbReference>
<sequence length="250" mass="28028">MTGLPDRVESYSVPTMTPHPPAAASPAPETSSARAQAPGEQTSLADRAFRQLRDRLIFMDIVPGMPLNEGRLSVEMEMGRTPVREAIKRLESEHLVVTYPRRGTFASTVDITTLSEISQVREVLEPLAAKLAAERRGGREREEIEVLAAKLSVVRQDELRHNGALRWDNQVHRAIYAAAGNSHLEDTLVRYSNLATRIWCMVADRMPQLHGHIEVHTSLLHAVLDGDADAAQEIMRRHVQDFENHIRQVL</sequence>
<dbReference type="InterPro" id="IPR036390">
    <property type="entry name" value="WH_DNA-bd_sf"/>
</dbReference>
<dbReference type="STRING" id="1272.GCA_900014985_02059"/>
<dbReference type="InterPro" id="IPR011711">
    <property type="entry name" value="GntR_C"/>
</dbReference>
<dbReference type="SUPFAM" id="SSF48008">
    <property type="entry name" value="GntR ligand-binding domain-like"/>
    <property type="match status" value="1"/>
</dbReference>
<dbReference type="SUPFAM" id="SSF46785">
    <property type="entry name" value="Winged helix' DNA-binding domain"/>
    <property type="match status" value="1"/>
</dbReference>
<name>A0A4Y4D755_KOCVA</name>
<dbReference type="SMART" id="SM00345">
    <property type="entry name" value="HTH_GNTR"/>
    <property type="match status" value="1"/>
</dbReference>
<keyword evidence="7" id="KW-1185">Reference proteome</keyword>
<keyword evidence="1" id="KW-0805">Transcription regulation</keyword>
<evidence type="ECO:0000313" key="7">
    <source>
        <dbReference type="Proteomes" id="UP000315730"/>
    </source>
</evidence>
<dbReference type="InterPro" id="IPR008920">
    <property type="entry name" value="TF_FadR/GntR_C"/>
</dbReference>
<gene>
    <name evidence="6" type="ORF">KVA01_23170</name>
</gene>
<evidence type="ECO:0000256" key="1">
    <source>
        <dbReference type="ARBA" id="ARBA00023015"/>
    </source>
</evidence>
<evidence type="ECO:0000256" key="3">
    <source>
        <dbReference type="ARBA" id="ARBA00023163"/>
    </source>
</evidence>
<dbReference type="GO" id="GO:0003700">
    <property type="term" value="F:DNA-binding transcription factor activity"/>
    <property type="evidence" value="ECO:0007669"/>
    <property type="project" value="InterPro"/>
</dbReference>
<evidence type="ECO:0000256" key="2">
    <source>
        <dbReference type="ARBA" id="ARBA00023125"/>
    </source>
</evidence>
<reference evidence="6 7" key="1">
    <citation type="submission" date="2019-06" db="EMBL/GenBank/DDBJ databases">
        <title>Whole genome shotgun sequence of Kocuria varians NBRC 15358.</title>
        <authorList>
            <person name="Hosoyama A."/>
            <person name="Uohara A."/>
            <person name="Ohji S."/>
            <person name="Ichikawa N."/>
        </authorList>
    </citation>
    <scope>NUCLEOTIDE SEQUENCE [LARGE SCALE GENOMIC DNA]</scope>
    <source>
        <strain evidence="6 7">NBRC 15358</strain>
    </source>
</reference>
<keyword evidence="3" id="KW-0804">Transcription</keyword>
<dbReference type="SMART" id="SM00895">
    <property type="entry name" value="FCD"/>
    <property type="match status" value="1"/>
</dbReference>
<proteinExistence type="predicted"/>
<dbReference type="PROSITE" id="PS50949">
    <property type="entry name" value="HTH_GNTR"/>
    <property type="match status" value="1"/>
</dbReference>
<dbReference type="InterPro" id="IPR000524">
    <property type="entry name" value="Tscrpt_reg_HTH_GntR"/>
</dbReference>
<dbReference type="Proteomes" id="UP000315730">
    <property type="component" value="Unassembled WGS sequence"/>
</dbReference>
<feature type="compositionally biased region" description="Low complexity" evidence="4">
    <location>
        <begin position="24"/>
        <end position="35"/>
    </location>
</feature>
<dbReference type="PANTHER" id="PTHR43537:SF24">
    <property type="entry name" value="GLUCONATE OPERON TRANSCRIPTIONAL REPRESSOR"/>
    <property type="match status" value="1"/>
</dbReference>